<dbReference type="InterPro" id="IPR016032">
    <property type="entry name" value="Sig_transdc_resp-reg_C-effctor"/>
</dbReference>
<sequence>MLVAVVLIRTMLCMTQLTTINSDNVTSQPLLEWSPGVVQRSASPVSRLIREWQLISDRNRELEIVNSWSLPGGKVNHLDEVLVRAGFNTARDDSQGDQYLWLLVKQATSDELAARIVLQRILPPLLAIARRRGRIVEGGIDTAIADVLPSAWGVIRKYPWHRRPIKVAANLVRDSEYFAFVHGNRSKRYKVIPMDPFILSEFLVAPEEQFEEEVSLDKLIAVALDQGIDPKHIEILRAVAAGDNAATIAARYGVAERTARAWRAKAVSELRVRTRCAV</sequence>
<gene>
    <name evidence="1" type="ORF">UFOPK3026_00580</name>
    <name evidence="2" type="ORF">UFOPK4020_00871</name>
</gene>
<name>A0A6J6Y0C2_9ZZZZ</name>
<accession>A0A6J6Y0C2</accession>
<dbReference type="GO" id="GO:0003677">
    <property type="term" value="F:DNA binding"/>
    <property type="evidence" value="ECO:0007669"/>
    <property type="project" value="InterPro"/>
</dbReference>
<dbReference type="EMBL" id="CAFAAP010000070">
    <property type="protein sequence ID" value="CAB4801483.1"/>
    <property type="molecule type" value="Genomic_DNA"/>
</dbReference>
<proteinExistence type="predicted"/>
<dbReference type="InterPro" id="IPR036388">
    <property type="entry name" value="WH-like_DNA-bd_sf"/>
</dbReference>
<dbReference type="GO" id="GO:0006355">
    <property type="term" value="P:regulation of DNA-templated transcription"/>
    <property type="evidence" value="ECO:0007669"/>
    <property type="project" value="InterPro"/>
</dbReference>
<dbReference type="Gene3D" id="1.10.10.10">
    <property type="entry name" value="Winged helix-like DNA-binding domain superfamily/Winged helix DNA-binding domain"/>
    <property type="match status" value="1"/>
</dbReference>
<reference evidence="1" key="1">
    <citation type="submission" date="2020-05" db="EMBL/GenBank/DDBJ databases">
        <authorList>
            <person name="Chiriac C."/>
            <person name="Salcher M."/>
            <person name="Ghai R."/>
            <person name="Kavagutti S V."/>
        </authorList>
    </citation>
    <scope>NUCLEOTIDE SEQUENCE</scope>
</reference>
<dbReference type="EMBL" id="CAFBOV010000168">
    <property type="protein sequence ID" value="CAB5001933.1"/>
    <property type="molecule type" value="Genomic_DNA"/>
</dbReference>
<dbReference type="AlphaFoldDB" id="A0A6J6Y0C2"/>
<evidence type="ECO:0000313" key="1">
    <source>
        <dbReference type="EMBL" id="CAB4801483.1"/>
    </source>
</evidence>
<organism evidence="1">
    <name type="scientific">freshwater metagenome</name>
    <dbReference type="NCBI Taxonomy" id="449393"/>
    <lineage>
        <taxon>unclassified sequences</taxon>
        <taxon>metagenomes</taxon>
        <taxon>ecological metagenomes</taxon>
    </lineage>
</organism>
<evidence type="ECO:0000313" key="2">
    <source>
        <dbReference type="EMBL" id="CAB5001933.1"/>
    </source>
</evidence>
<protein>
    <submittedName>
        <fullName evidence="1">Unannotated protein</fullName>
    </submittedName>
</protein>
<dbReference type="SUPFAM" id="SSF46894">
    <property type="entry name" value="C-terminal effector domain of the bipartite response regulators"/>
    <property type="match status" value="1"/>
</dbReference>